<dbReference type="GO" id="GO:0045271">
    <property type="term" value="C:respiratory chain complex I"/>
    <property type="evidence" value="ECO:0007669"/>
    <property type="project" value="InterPro"/>
</dbReference>
<dbReference type="InterPro" id="IPR044980">
    <property type="entry name" value="NDUFB2_plant/fungi"/>
</dbReference>
<dbReference type="AlphaFoldDB" id="A0A3N4IF32"/>
<dbReference type="Proteomes" id="UP000275078">
    <property type="component" value="Unassembled WGS sequence"/>
</dbReference>
<evidence type="ECO:0000313" key="2">
    <source>
        <dbReference type="Proteomes" id="UP000275078"/>
    </source>
</evidence>
<accession>A0A3N4IF32</accession>
<name>A0A3N4IF32_ASCIM</name>
<dbReference type="OrthoDB" id="531564at2759"/>
<evidence type="ECO:0000313" key="1">
    <source>
        <dbReference type="EMBL" id="RPA83298.1"/>
    </source>
</evidence>
<dbReference type="EMBL" id="ML119665">
    <property type="protein sequence ID" value="RPA83298.1"/>
    <property type="molecule type" value="Genomic_DNA"/>
</dbReference>
<dbReference type="PANTHER" id="PTHR36987:SF1">
    <property type="entry name" value="NADH DEHYDROGENASE [UBIQUINONE] 1 BETA SUBCOMPLEX SUBUNIT 2"/>
    <property type="match status" value="1"/>
</dbReference>
<reference evidence="1 2" key="1">
    <citation type="journal article" date="2018" name="Nat. Ecol. Evol.">
        <title>Pezizomycetes genomes reveal the molecular basis of ectomycorrhizal truffle lifestyle.</title>
        <authorList>
            <person name="Murat C."/>
            <person name="Payen T."/>
            <person name="Noel B."/>
            <person name="Kuo A."/>
            <person name="Morin E."/>
            <person name="Chen J."/>
            <person name="Kohler A."/>
            <person name="Krizsan K."/>
            <person name="Balestrini R."/>
            <person name="Da Silva C."/>
            <person name="Montanini B."/>
            <person name="Hainaut M."/>
            <person name="Levati E."/>
            <person name="Barry K.W."/>
            <person name="Belfiori B."/>
            <person name="Cichocki N."/>
            <person name="Clum A."/>
            <person name="Dockter R.B."/>
            <person name="Fauchery L."/>
            <person name="Guy J."/>
            <person name="Iotti M."/>
            <person name="Le Tacon F."/>
            <person name="Lindquist E.A."/>
            <person name="Lipzen A."/>
            <person name="Malagnac F."/>
            <person name="Mello A."/>
            <person name="Molinier V."/>
            <person name="Miyauchi S."/>
            <person name="Poulain J."/>
            <person name="Riccioni C."/>
            <person name="Rubini A."/>
            <person name="Sitrit Y."/>
            <person name="Splivallo R."/>
            <person name="Traeger S."/>
            <person name="Wang M."/>
            <person name="Zifcakova L."/>
            <person name="Wipf D."/>
            <person name="Zambonelli A."/>
            <person name="Paolocci F."/>
            <person name="Nowrousian M."/>
            <person name="Ottonello S."/>
            <person name="Baldrian P."/>
            <person name="Spatafora J.W."/>
            <person name="Henrissat B."/>
            <person name="Nagy L.G."/>
            <person name="Aury J.M."/>
            <person name="Wincker P."/>
            <person name="Grigoriev I.V."/>
            <person name="Bonfante P."/>
            <person name="Martin F.M."/>
        </authorList>
    </citation>
    <scope>NUCLEOTIDE SEQUENCE [LARGE SCALE GENOMIC DNA]</scope>
    <source>
        <strain evidence="1 2">RN42</strain>
    </source>
</reference>
<evidence type="ECO:0008006" key="3">
    <source>
        <dbReference type="Google" id="ProtNLM"/>
    </source>
</evidence>
<proteinExistence type="predicted"/>
<sequence length="64" mass="7355">MAGHGSTFVSRHFGKGAHPITVPKPLAYHKWGGKLLGASMWFFVFYRFKEDGAVLMGWRHPWEH</sequence>
<dbReference type="GO" id="GO:0005743">
    <property type="term" value="C:mitochondrial inner membrane"/>
    <property type="evidence" value="ECO:0007669"/>
    <property type="project" value="InterPro"/>
</dbReference>
<keyword evidence="2" id="KW-1185">Reference proteome</keyword>
<organism evidence="1 2">
    <name type="scientific">Ascobolus immersus RN42</name>
    <dbReference type="NCBI Taxonomy" id="1160509"/>
    <lineage>
        <taxon>Eukaryota</taxon>
        <taxon>Fungi</taxon>
        <taxon>Dikarya</taxon>
        <taxon>Ascomycota</taxon>
        <taxon>Pezizomycotina</taxon>
        <taxon>Pezizomycetes</taxon>
        <taxon>Pezizales</taxon>
        <taxon>Ascobolaceae</taxon>
        <taxon>Ascobolus</taxon>
    </lineage>
</organism>
<dbReference type="PANTHER" id="PTHR36987">
    <property type="entry name" value="NADH DEHYDROGENASE [UBIQUINONE] 1 BETA SUBCOMPLEX SUBUNIT 2-LIKE"/>
    <property type="match status" value="1"/>
</dbReference>
<gene>
    <name evidence="1" type="ORF">BJ508DRAFT_324596</name>
</gene>
<protein>
    <recommendedName>
        <fullName evidence="3">NADH dehydrogenase [ubiquinone] 1 beta subcomplex subunit 2</fullName>
    </recommendedName>
</protein>
<dbReference type="STRING" id="1160509.A0A3N4IF32"/>